<proteinExistence type="predicted"/>
<comment type="caution">
    <text evidence="1">The sequence shown here is derived from an EMBL/GenBank/DDBJ whole genome shotgun (WGS) entry which is preliminary data.</text>
</comment>
<reference evidence="1" key="1">
    <citation type="journal article" date="2020" name="Stud. Mycol.">
        <title>101 Dothideomycetes genomes: a test case for predicting lifestyles and emergence of pathogens.</title>
        <authorList>
            <person name="Haridas S."/>
            <person name="Albert R."/>
            <person name="Binder M."/>
            <person name="Bloem J."/>
            <person name="Labutti K."/>
            <person name="Salamov A."/>
            <person name="Andreopoulos B."/>
            <person name="Baker S."/>
            <person name="Barry K."/>
            <person name="Bills G."/>
            <person name="Bluhm B."/>
            <person name="Cannon C."/>
            <person name="Castanera R."/>
            <person name="Culley D."/>
            <person name="Daum C."/>
            <person name="Ezra D."/>
            <person name="Gonzalez J."/>
            <person name="Henrissat B."/>
            <person name="Kuo A."/>
            <person name="Liang C."/>
            <person name="Lipzen A."/>
            <person name="Lutzoni F."/>
            <person name="Magnuson J."/>
            <person name="Mondo S."/>
            <person name="Nolan M."/>
            <person name="Ohm R."/>
            <person name="Pangilinan J."/>
            <person name="Park H.-J."/>
            <person name="Ramirez L."/>
            <person name="Alfaro M."/>
            <person name="Sun H."/>
            <person name="Tritt A."/>
            <person name="Yoshinaga Y."/>
            <person name="Zwiers L.-H."/>
            <person name="Turgeon B."/>
            <person name="Goodwin S."/>
            <person name="Spatafora J."/>
            <person name="Crous P."/>
            <person name="Grigoriev I."/>
        </authorList>
    </citation>
    <scope>NUCLEOTIDE SEQUENCE</scope>
    <source>
        <strain evidence="1">ATCC 200398</strain>
    </source>
</reference>
<gene>
    <name evidence="1" type="ORF">BDR25DRAFT_340494</name>
</gene>
<evidence type="ECO:0000313" key="1">
    <source>
        <dbReference type="EMBL" id="KAF2474768.1"/>
    </source>
</evidence>
<accession>A0ACB6R655</accession>
<name>A0ACB6R655_9PLEO</name>
<protein>
    <submittedName>
        <fullName evidence="1">Terpenoid cyclases/Protein prenyltransferase</fullName>
    </submittedName>
</protein>
<evidence type="ECO:0000313" key="2">
    <source>
        <dbReference type="Proteomes" id="UP000799755"/>
    </source>
</evidence>
<keyword evidence="2" id="KW-1185">Reference proteome</keyword>
<dbReference type="EMBL" id="MU003497">
    <property type="protein sequence ID" value="KAF2474768.1"/>
    <property type="molecule type" value="Genomic_DNA"/>
</dbReference>
<dbReference type="Proteomes" id="UP000799755">
    <property type="component" value="Unassembled WGS sequence"/>
</dbReference>
<organism evidence="1 2">
    <name type="scientific">Lindgomyces ingoldianus</name>
    <dbReference type="NCBI Taxonomy" id="673940"/>
    <lineage>
        <taxon>Eukaryota</taxon>
        <taxon>Fungi</taxon>
        <taxon>Dikarya</taxon>
        <taxon>Ascomycota</taxon>
        <taxon>Pezizomycotina</taxon>
        <taxon>Dothideomycetes</taxon>
        <taxon>Pleosporomycetidae</taxon>
        <taxon>Pleosporales</taxon>
        <taxon>Lindgomycetaceae</taxon>
        <taxon>Lindgomyces</taxon>
    </lineage>
</organism>
<sequence>MASRESTLYYSKHINYWRRNLKTFLPHHYTGNDSNRIMLAYFILSAVDLLGDLPAALSSEERQGHIEWIYRCQLPEGGFRGSPGTDFGSLRKAENAVWDPATVPATFFAISILAILGDNLRRVKRRETLSWLNKMQRHDGSFGETLGLDGRIEGGHDTRFGYTAAGIRWMLRGTVAGPIDEVPDIDVDKFVECLRNSETYDGGISEDAYHEAHSGYTCCAVSALSLIDRLPLPANSSQQPDDRIRGIKNPLLLLRWLVSRQTLTIEEDDALDAHAAEADSAATTNDPRPSMKLSDSYYDLSRVGLNGRANKIGDTCYAYWSCAPLKVLGHLDLVDGKPIRRWLLDKTQHLVGGFGKLPGHPPDIYHSYLGLAILSIFGEPGLKDVDAALCISNRAKAHLESLPWRKATVGDAKQCGMGDVPQEILFDPAAREEYLTGFHKRKLARAKHAQEEAAKKEKEERLRLRRELRKQRKEDLERHVSEVNALLRKATDDPHSDKESPENTDSDDNTSEEEWEGLEEPVVEDIDREDEYIDEDKYTTVTIESVQISKHGFQKTGGGGADSGEQDKENGTGEGEQKKTWAKERPKVDRPKKKKKKFRYESKAERKVTRMKQGAKNRAQASARKGK</sequence>